<keyword evidence="1" id="KW-0732">Signal</keyword>
<dbReference type="Proteomes" id="UP000830198">
    <property type="component" value="Chromosome"/>
</dbReference>
<proteinExistence type="predicted"/>
<feature type="chain" id="PRO_5046957966" description="MetA-pathway of phenol degradation" evidence="1">
    <location>
        <begin position="21"/>
        <end position="314"/>
    </location>
</feature>
<keyword evidence="3" id="KW-1185">Reference proteome</keyword>
<organism evidence="2 3">
    <name type="scientific">Chitinophaga filiformis</name>
    <name type="common">Myxococcus filiformis</name>
    <name type="synonym">Flexibacter filiformis</name>
    <dbReference type="NCBI Taxonomy" id="104663"/>
    <lineage>
        <taxon>Bacteria</taxon>
        <taxon>Pseudomonadati</taxon>
        <taxon>Bacteroidota</taxon>
        <taxon>Chitinophagia</taxon>
        <taxon>Chitinophagales</taxon>
        <taxon>Chitinophagaceae</taxon>
        <taxon>Chitinophaga</taxon>
    </lineage>
</organism>
<evidence type="ECO:0000256" key="1">
    <source>
        <dbReference type="SAM" id="SignalP"/>
    </source>
</evidence>
<evidence type="ECO:0008006" key="4">
    <source>
        <dbReference type="Google" id="ProtNLM"/>
    </source>
</evidence>
<gene>
    <name evidence="2" type="ORF">MYF79_29680</name>
</gene>
<accession>A0ABY4I0E6</accession>
<sequence length="314" mass="36585">MKTCILIICMLHILSYRLFAQQTDTASYYQQLEEKYQRLKDSTSRLSPFIPAVSSVLVNHRQLELNFFASIISANNYRDDDGHLGDLNVRQTYLYRTLQATYGVSKHARFNVGIDVNIVMGRIDQDRNSSIFKVFDTDVEGNSKSARAITSVAARIRWRPLRRNYNFTIQSSAIFPTGISRAKQQVLGYNQFFLLTQFLYNQPLSERLFLFSQLGLQYGFERDNTPAAFFSPISLYLSYLIPRKTIPFILFNYIPMFMKDNSWSYSRYTMQLGGGLQYQITRRLLINGFYANDIKGKNYPDFNTYSLSLRYVLH</sequence>
<feature type="signal peptide" evidence="1">
    <location>
        <begin position="1"/>
        <end position="20"/>
    </location>
</feature>
<dbReference type="EMBL" id="CP095855">
    <property type="protein sequence ID" value="UPK69133.1"/>
    <property type="molecule type" value="Genomic_DNA"/>
</dbReference>
<dbReference type="RefSeq" id="WP_247811476.1">
    <property type="nucleotide sequence ID" value="NZ_CP095855.1"/>
</dbReference>
<evidence type="ECO:0000313" key="2">
    <source>
        <dbReference type="EMBL" id="UPK69133.1"/>
    </source>
</evidence>
<protein>
    <recommendedName>
        <fullName evidence="4">MetA-pathway of phenol degradation</fullName>
    </recommendedName>
</protein>
<reference evidence="2 3" key="1">
    <citation type="submission" date="2022-04" db="EMBL/GenBank/DDBJ databases">
        <title>The arsenic-methylating capacity of Chitinophaga filiformis YT5 during chitin decomposition.</title>
        <authorList>
            <person name="Chen G."/>
            <person name="Liang Y."/>
        </authorList>
    </citation>
    <scope>NUCLEOTIDE SEQUENCE [LARGE SCALE GENOMIC DNA]</scope>
    <source>
        <strain evidence="2 3">YT5</strain>
    </source>
</reference>
<name>A0ABY4I0E6_CHIFI</name>
<evidence type="ECO:0000313" key="3">
    <source>
        <dbReference type="Proteomes" id="UP000830198"/>
    </source>
</evidence>